<feature type="compositionally biased region" description="Low complexity" evidence="1">
    <location>
        <begin position="132"/>
        <end position="145"/>
    </location>
</feature>
<protein>
    <submittedName>
        <fullName evidence="2">Uncharacterized protein</fullName>
    </submittedName>
</protein>
<evidence type="ECO:0000256" key="1">
    <source>
        <dbReference type="SAM" id="MobiDB-lite"/>
    </source>
</evidence>
<proteinExistence type="predicted"/>
<name>A0A835II57_9MAGN</name>
<gene>
    <name evidence="2" type="ORF">IFM89_032839</name>
</gene>
<dbReference type="Proteomes" id="UP000631114">
    <property type="component" value="Unassembled WGS sequence"/>
</dbReference>
<evidence type="ECO:0000313" key="2">
    <source>
        <dbReference type="EMBL" id="KAF9616877.1"/>
    </source>
</evidence>
<feature type="region of interest" description="Disordered" evidence="1">
    <location>
        <begin position="126"/>
        <end position="145"/>
    </location>
</feature>
<keyword evidence="3" id="KW-1185">Reference proteome</keyword>
<organism evidence="2 3">
    <name type="scientific">Coptis chinensis</name>
    <dbReference type="NCBI Taxonomy" id="261450"/>
    <lineage>
        <taxon>Eukaryota</taxon>
        <taxon>Viridiplantae</taxon>
        <taxon>Streptophyta</taxon>
        <taxon>Embryophyta</taxon>
        <taxon>Tracheophyta</taxon>
        <taxon>Spermatophyta</taxon>
        <taxon>Magnoliopsida</taxon>
        <taxon>Ranunculales</taxon>
        <taxon>Ranunculaceae</taxon>
        <taxon>Coptidoideae</taxon>
        <taxon>Coptis</taxon>
    </lineage>
</organism>
<accession>A0A835II57</accession>
<evidence type="ECO:0000313" key="3">
    <source>
        <dbReference type="Proteomes" id="UP000631114"/>
    </source>
</evidence>
<dbReference type="OrthoDB" id="1740108at2759"/>
<dbReference type="EMBL" id="JADFTS010000003">
    <property type="protein sequence ID" value="KAF9616877.1"/>
    <property type="molecule type" value="Genomic_DNA"/>
</dbReference>
<feature type="region of interest" description="Disordered" evidence="1">
    <location>
        <begin position="443"/>
        <end position="487"/>
    </location>
</feature>
<comment type="caution">
    <text evidence="2">The sequence shown here is derived from an EMBL/GenBank/DDBJ whole genome shotgun (WGS) entry which is preliminary data.</text>
</comment>
<dbReference type="AlphaFoldDB" id="A0A835II57"/>
<reference evidence="2 3" key="1">
    <citation type="submission" date="2020-10" db="EMBL/GenBank/DDBJ databases">
        <title>The Coptis chinensis genome and diversification of protoberbering-type alkaloids.</title>
        <authorList>
            <person name="Wang B."/>
            <person name="Shu S."/>
            <person name="Song C."/>
            <person name="Liu Y."/>
        </authorList>
    </citation>
    <scope>NUCLEOTIDE SEQUENCE [LARGE SCALE GENOMIC DNA]</scope>
    <source>
        <strain evidence="2">HL-2020</strain>
        <tissue evidence="2">Leaf</tissue>
    </source>
</reference>
<sequence>MPTYLEAQRKMHAQTHISGQVPIQIGSQLSDLPQPNGNSIPSHIQSLGGPHNIYNMGPDFEVDRQRMRDQIYQIIQQRQQTTPEMQPRIRDISRRLEEYLYKNAATKEDYANVNTLEHRLQTSMRRLSSTNQSQQLPHSVSSSSSIGTMIPTPGMAQRGNFNSTISSSMDNSRSLLPTSNGSSGGMYGGAFSTSDGQMMPTPGLSSSNAIPNAFNSVGAFSGTDSTISQKLQMPKQYVGGHNSRILHNLGGQMGIGLRNSLQQKSLNYSFPNGTSNGVIGSIGNNVQVTHNPAASEGHLSASYGCSPASPRPSPSHFDHQRQQHLMQTAALSQQMIPLTADGYGTNTADLSGSEKLYGTRTSVGSTINSHNIHSVSMQSKLKPFSSLMACQSNLEATQQTTHIKLPDQSAKMNFQSHASQQQVPKFQQQELQQQPHLFQQQFSQYQQKQQSQNHQNLLLKSDEHRQPEVTPSLGSQAMDEQGMDSLR</sequence>
<feature type="compositionally biased region" description="Low complexity" evidence="1">
    <location>
        <begin position="443"/>
        <end position="459"/>
    </location>
</feature>